<dbReference type="PANTHER" id="PTHR43236:SF1">
    <property type="entry name" value="BLL7220 PROTEIN"/>
    <property type="match status" value="1"/>
</dbReference>
<dbReference type="OrthoDB" id="9794834at2"/>
<accession>A0A3B7R8R3</accession>
<dbReference type="Proteomes" id="UP000262802">
    <property type="component" value="Chromosome"/>
</dbReference>
<protein>
    <submittedName>
        <fullName evidence="3">ImmA/IrrE family metallo-endopeptidase</fullName>
    </submittedName>
</protein>
<dbReference type="InterPro" id="IPR010982">
    <property type="entry name" value="Lambda_DNA-bd_dom_sf"/>
</dbReference>
<dbReference type="Pfam" id="PF01381">
    <property type="entry name" value="HTH_3"/>
    <property type="match status" value="1"/>
</dbReference>
<evidence type="ECO:0000256" key="1">
    <source>
        <dbReference type="ARBA" id="ARBA00007227"/>
    </source>
</evidence>
<dbReference type="Gene3D" id="1.10.260.40">
    <property type="entry name" value="lambda repressor-like DNA-binding domains"/>
    <property type="match status" value="1"/>
</dbReference>
<dbReference type="EMBL" id="CP032317">
    <property type="protein sequence ID" value="AYA37521.1"/>
    <property type="molecule type" value="Genomic_DNA"/>
</dbReference>
<name>A0A3B7R8R3_9BACT</name>
<dbReference type="PROSITE" id="PS50943">
    <property type="entry name" value="HTH_CROC1"/>
    <property type="match status" value="1"/>
</dbReference>
<comment type="similarity">
    <text evidence="1">Belongs to the short-chain fatty acyl-CoA assimilation regulator (ScfR) family.</text>
</comment>
<dbReference type="InterPro" id="IPR010359">
    <property type="entry name" value="IrrE_HExxH"/>
</dbReference>
<organism evidence="3 4">
    <name type="scientific">Hymenobacter oligotrophus</name>
    <dbReference type="NCBI Taxonomy" id="2319843"/>
    <lineage>
        <taxon>Bacteria</taxon>
        <taxon>Pseudomonadati</taxon>
        <taxon>Bacteroidota</taxon>
        <taxon>Cytophagia</taxon>
        <taxon>Cytophagales</taxon>
        <taxon>Hymenobacteraceae</taxon>
        <taxon>Hymenobacter</taxon>
    </lineage>
</organism>
<sequence>MTNKPVFNGDALMIARRSRGISQKDLASEIGITPATLCKLERDDLSIKEDLLEKIANVLRYPKSFFAKDVSVLTPNIIYYRKRAAARNPEIDIIDSQVHIERFRIKQLLKSLDLNQKLEPMNPVDYDSPEHIARIVRNKLSVPTGPIKNLVSTIERAGVLIVTTDYNIDKLDGMVVPDPDALPVIYINKTMSGDRQRATLAHEFGHWIMHNAFNPTALEDVEDEAYRFAGEFLVPAKEFQIMVNEKTSLSGYADLKRYWKVSIQFLVMRAYKLKIISDERYRSLFQQISRLGYRKKEPIDIPIEVPVLISSMIRAHLNDLDMSIDEIENHIGLLVDDIRHRIHSQGGNGMMKVA</sequence>
<dbReference type="PANTHER" id="PTHR43236">
    <property type="entry name" value="ANTITOXIN HIGA1"/>
    <property type="match status" value="1"/>
</dbReference>
<dbReference type="SMART" id="SM00530">
    <property type="entry name" value="HTH_XRE"/>
    <property type="match status" value="1"/>
</dbReference>
<proteinExistence type="inferred from homology"/>
<keyword evidence="4" id="KW-1185">Reference proteome</keyword>
<evidence type="ECO:0000259" key="2">
    <source>
        <dbReference type="PROSITE" id="PS50943"/>
    </source>
</evidence>
<feature type="domain" description="HTH cro/C1-type" evidence="2">
    <location>
        <begin position="15"/>
        <end position="66"/>
    </location>
</feature>
<dbReference type="InterPro" id="IPR052345">
    <property type="entry name" value="Rad_response_metalloprotease"/>
</dbReference>
<dbReference type="CDD" id="cd00093">
    <property type="entry name" value="HTH_XRE"/>
    <property type="match status" value="1"/>
</dbReference>
<dbReference type="RefSeq" id="WP_119445088.1">
    <property type="nucleotide sequence ID" value="NZ_CP032317.1"/>
</dbReference>
<dbReference type="Gene3D" id="1.10.10.2910">
    <property type="match status" value="1"/>
</dbReference>
<evidence type="ECO:0000313" key="4">
    <source>
        <dbReference type="Proteomes" id="UP000262802"/>
    </source>
</evidence>
<gene>
    <name evidence="3" type="ORF">D3Y59_10970</name>
</gene>
<dbReference type="Pfam" id="PF06114">
    <property type="entry name" value="Peptidase_M78"/>
    <property type="match status" value="1"/>
</dbReference>
<dbReference type="InterPro" id="IPR001387">
    <property type="entry name" value="Cro/C1-type_HTH"/>
</dbReference>
<dbReference type="AlphaFoldDB" id="A0A3B7R8R3"/>
<dbReference type="KEGG" id="hyh:D3Y59_10970"/>
<dbReference type="GO" id="GO:0003677">
    <property type="term" value="F:DNA binding"/>
    <property type="evidence" value="ECO:0007669"/>
    <property type="project" value="InterPro"/>
</dbReference>
<reference evidence="3 4" key="1">
    <citation type="submission" date="2018-09" db="EMBL/GenBank/DDBJ databases">
        <title>Hymenobacter medium sp. nov., isolated from R2A medium.</title>
        <authorList>
            <person name="Yingchao G."/>
        </authorList>
    </citation>
    <scope>NUCLEOTIDE SEQUENCE [LARGE SCALE GENOMIC DNA]</scope>
    <source>
        <strain evidence="4">sh-6</strain>
    </source>
</reference>
<evidence type="ECO:0000313" key="3">
    <source>
        <dbReference type="EMBL" id="AYA37521.1"/>
    </source>
</evidence>
<dbReference type="SUPFAM" id="SSF47413">
    <property type="entry name" value="lambda repressor-like DNA-binding domains"/>
    <property type="match status" value="1"/>
</dbReference>